<dbReference type="Pfam" id="PF00403">
    <property type="entry name" value="HMA"/>
    <property type="match status" value="1"/>
</dbReference>
<gene>
    <name evidence="2" type="ORF">CIL03_08775</name>
</gene>
<dbReference type="SUPFAM" id="SSF55008">
    <property type="entry name" value="HMA, heavy metal-associated domain"/>
    <property type="match status" value="1"/>
</dbReference>
<name>A0A265NCT3_9BACI</name>
<proteinExistence type="predicted"/>
<dbReference type="PROSITE" id="PS50846">
    <property type="entry name" value="HMA_2"/>
    <property type="match status" value="1"/>
</dbReference>
<organism evidence="2 3">
    <name type="scientific">Virgibacillus indicus</name>
    <dbReference type="NCBI Taxonomy" id="2024554"/>
    <lineage>
        <taxon>Bacteria</taxon>
        <taxon>Bacillati</taxon>
        <taxon>Bacillota</taxon>
        <taxon>Bacilli</taxon>
        <taxon>Bacillales</taxon>
        <taxon>Bacillaceae</taxon>
        <taxon>Virgibacillus</taxon>
    </lineage>
</organism>
<dbReference type="Proteomes" id="UP000216498">
    <property type="component" value="Unassembled WGS sequence"/>
</dbReference>
<evidence type="ECO:0000313" key="3">
    <source>
        <dbReference type="Proteomes" id="UP000216498"/>
    </source>
</evidence>
<protein>
    <recommendedName>
        <fullName evidence="1">HMA domain-containing protein</fullName>
    </recommendedName>
</protein>
<dbReference type="GO" id="GO:0046872">
    <property type="term" value="F:metal ion binding"/>
    <property type="evidence" value="ECO:0007669"/>
    <property type="project" value="InterPro"/>
</dbReference>
<reference evidence="2 3" key="1">
    <citation type="submission" date="2017-08" db="EMBL/GenBank/DDBJ databases">
        <title>Virgibacillus indicus sp. nov. and Virgibacillus profoundi sp. nov, two moderately halophilic bacteria isolated from marine sediment by using the Microfluidic Streak Plate.</title>
        <authorList>
            <person name="Xu B."/>
            <person name="Hu B."/>
            <person name="Wang J."/>
            <person name="Zhu Y."/>
            <person name="Huang L."/>
            <person name="Du W."/>
            <person name="Huang Y."/>
        </authorList>
    </citation>
    <scope>NUCLEOTIDE SEQUENCE [LARGE SCALE GENOMIC DNA]</scope>
    <source>
        <strain evidence="2 3">IO3-P2-C2</strain>
    </source>
</reference>
<dbReference type="InterPro" id="IPR006121">
    <property type="entry name" value="HMA_dom"/>
</dbReference>
<dbReference type="EMBL" id="NPMS01000003">
    <property type="protein sequence ID" value="OZU89096.1"/>
    <property type="molecule type" value="Genomic_DNA"/>
</dbReference>
<comment type="caution">
    <text evidence="2">The sequence shown here is derived from an EMBL/GenBank/DDBJ whole genome shotgun (WGS) entry which is preliminary data.</text>
</comment>
<dbReference type="CDD" id="cd00371">
    <property type="entry name" value="HMA"/>
    <property type="match status" value="1"/>
</dbReference>
<dbReference type="RefSeq" id="WP_094885461.1">
    <property type="nucleotide sequence ID" value="NZ_NPMS01000003.1"/>
</dbReference>
<dbReference type="InterPro" id="IPR036163">
    <property type="entry name" value="HMA_dom_sf"/>
</dbReference>
<accession>A0A265NCT3</accession>
<sequence>MMKAVLQIEPLGCAGCVKKIEDHLSQLNGVKSVNVFPQLGKVRMVFDQTKVNEERLEKTMSTLGFPVISIRN</sequence>
<dbReference type="Gene3D" id="3.30.70.100">
    <property type="match status" value="1"/>
</dbReference>
<dbReference type="AlphaFoldDB" id="A0A265NCT3"/>
<dbReference type="OrthoDB" id="9813965at2"/>
<keyword evidence="3" id="KW-1185">Reference proteome</keyword>
<evidence type="ECO:0000313" key="2">
    <source>
        <dbReference type="EMBL" id="OZU89096.1"/>
    </source>
</evidence>
<evidence type="ECO:0000259" key="1">
    <source>
        <dbReference type="PROSITE" id="PS50846"/>
    </source>
</evidence>
<feature type="domain" description="HMA" evidence="1">
    <location>
        <begin position="2"/>
        <end position="68"/>
    </location>
</feature>